<dbReference type="EMBL" id="BK014915">
    <property type="protein sequence ID" value="DAD82283.1"/>
    <property type="molecule type" value="Genomic_DNA"/>
</dbReference>
<name>A0A8S5MK42_9CAUD</name>
<reference evidence="1" key="1">
    <citation type="journal article" date="2021" name="Proc. Natl. Acad. Sci. U.S.A.">
        <title>A Catalog of Tens of Thousands of Viruses from Human Metagenomes Reveals Hidden Associations with Chronic Diseases.</title>
        <authorList>
            <person name="Tisza M.J."/>
            <person name="Buck C.B."/>
        </authorList>
    </citation>
    <scope>NUCLEOTIDE SEQUENCE</scope>
    <source>
        <strain evidence="1">Ct47J5</strain>
    </source>
</reference>
<accession>A0A8S5MK42</accession>
<protein>
    <submittedName>
        <fullName evidence="1">Uncharacterized protein</fullName>
    </submittedName>
</protein>
<proteinExistence type="predicted"/>
<organism evidence="1">
    <name type="scientific">Siphoviridae sp. ct47J5</name>
    <dbReference type="NCBI Taxonomy" id="2826286"/>
    <lineage>
        <taxon>Viruses</taxon>
        <taxon>Duplodnaviria</taxon>
        <taxon>Heunggongvirae</taxon>
        <taxon>Uroviricota</taxon>
        <taxon>Caudoviricetes</taxon>
    </lineage>
</organism>
<evidence type="ECO:0000313" key="1">
    <source>
        <dbReference type="EMBL" id="DAD82283.1"/>
    </source>
</evidence>
<sequence length="29" mass="3489">MLPAPKEVPEPLTRRMMQFCTELKPLYRL</sequence>